<dbReference type="GO" id="GO:0008270">
    <property type="term" value="F:zinc ion binding"/>
    <property type="evidence" value="ECO:0007669"/>
    <property type="project" value="UniProtKB-UniRule"/>
</dbReference>
<dbReference type="Gene3D" id="3.90.980.10">
    <property type="entry name" value="DNA primase, catalytic core, N-terminal domain"/>
    <property type="match status" value="1"/>
</dbReference>
<dbReference type="CDD" id="cd03364">
    <property type="entry name" value="TOPRIM_DnaG_primases"/>
    <property type="match status" value="1"/>
</dbReference>
<evidence type="ECO:0000256" key="11">
    <source>
        <dbReference type="ARBA" id="ARBA00023163"/>
    </source>
</evidence>
<dbReference type="InterPro" id="IPR037068">
    <property type="entry name" value="DNA_primase_core_N_sf"/>
</dbReference>
<protein>
    <recommendedName>
        <fullName evidence="12 13">DNA primase</fullName>
        <ecNumber evidence="12">2.7.7.101</ecNumber>
    </recommendedName>
</protein>
<dbReference type="NCBIfam" id="TIGR01391">
    <property type="entry name" value="dnaG"/>
    <property type="match status" value="1"/>
</dbReference>
<dbReference type="GO" id="GO:0005737">
    <property type="term" value="C:cytoplasm"/>
    <property type="evidence" value="ECO:0007669"/>
    <property type="project" value="TreeGrafter"/>
</dbReference>
<dbReference type="Gene3D" id="3.90.580.10">
    <property type="entry name" value="Zinc finger, CHC2-type domain"/>
    <property type="match status" value="1"/>
</dbReference>
<dbReference type="InterPro" id="IPR002694">
    <property type="entry name" value="Znf_CHC2"/>
</dbReference>
<dbReference type="InterPro" id="IPR016136">
    <property type="entry name" value="DNA_helicase_N/primase_C"/>
</dbReference>
<keyword evidence="1 12" id="KW-0240">DNA-directed RNA polymerase</keyword>
<evidence type="ECO:0000313" key="17">
    <source>
        <dbReference type="Proteomes" id="UP000229449"/>
    </source>
</evidence>
<evidence type="ECO:0000256" key="5">
    <source>
        <dbReference type="ARBA" id="ARBA00022705"/>
    </source>
</evidence>
<dbReference type="InterPro" id="IPR030846">
    <property type="entry name" value="DnaG_bac"/>
</dbReference>
<comment type="caution">
    <text evidence="16">The sequence shown here is derived from an EMBL/GenBank/DDBJ whole genome shotgun (WGS) entry which is preliminary data.</text>
</comment>
<comment type="catalytic activity">
    <reaction evidence="12">
        <text>ssDNA + n NTP = ssDNA/pppN(pN)n-1 hybrid + (n-1) diphosphate.</text>
        <dbReference type="EC" id="2.7.7.101"/>
    </reaction>
</comment>
<dbReference type="SMART" id="SM00493">
    <property type="entry name" value="TOPRIM"/>
    <property type="match status" value="1"/>
</dbReference>
<keyword evidence="10 12" id="KW-0238">DNA-binding</keyword>
<dbReference type="Gene3D" id="1.10.860.10">
    <property type="entry name" value="DNAb Helicase, Chain A"/>
    <property type="match status" value="1"/>
</dbReference>
<comment type="subunit">
    <text evidence="12">Monomer. Interacts with DnaB.</text>
</comment>
<comment type="domain">
    <text evidence="12">Contains an N-terminal zinc-binding domain, a central core domain that contains the primase activity, and a C-terminal DnaB-binding domain.</text>
</comment>
<keyword evidence="11 12" id="KW-0804">Transcription</keyword>
<dbReference type="Pfam" id="PF01807">
    <property type="entry name" value="Zn_ribbon_DnaG"/>
    <property type="match status" value="1"/>
</dbReference>
<evidence type="ECO:0000256" key="1">
    <source>
        <dbReference type="ARBA" id="ARBA00022478"/>
    </source>
</evidence>
<keyword evidence="7 12" id="KW-0863">Zinc-finger</keyword>
<dbReference type="GO" id="GO:0003677">
    <property type="term" value="F:DNA binding"/>
    <property type="evidence" value="ECO:0007669"/>
    <property type="project" value="UniProtKB-KW"/>
</dbReference>
<name>A0A2M7RA18_9BACT</name>
<dbReference type="EMBL" id="PFMA01000047">
    <property type="protein sequence ID" value="PIY93387.1"/>
    <property type="molecule type" value="Genomic_DNA"/>
</dbReference>
<evidence type="ECO:0000256" key="2">
    <source>
        <dbReference type="ARBA" id="ARBA00022515"/>
    </source>
</evidence>
<dbReference type="InterPro" id="IPR013264">
    <property type="entry name" value="DNAG_N"/>
</dbReference>
<keyword evidence="4 12" id="KW-0548">Nucleotidyltransferase</keyword>
<dbReference type="PANTHER" id="PTHR30313:SF2">
    <property type="entry name" value="DNA PRIMASE"/>
    <property type="match status" value="1"/>
</dbReference>
<dbReference type="InterPro" id="IPR050219">
    <property type="entry name" value="DnaG_primase"/>
</dbReference>
<evidence type="ECO:0000256" key="7">
    <source>
        <dbReference type="ARBA" id="ARBA00022771"/>
    </source>
</evidence>
<organism evidence="16 17">
    <name type="scientific">Candidatus Magasanikbacteria bacterium CG_4_10_14_0_8_um_filter_32_14</name>
    <dbReference type="NCBI Taxonomy" id="1974640"/>
    <lineage>
        <taxon>Bacteria</taxon>
        <taxon>Candidatus Magasanikiibacteriota</taxon>
    </lineage>
</organism>
<keyword evidence="6 12" id="KW-0479">Metal-binding</keyword>
<keyword evidence="2 12" id="KW-0639">Primosome</keyword>
<dbReference type="SUPFAM" id="SSF56731">
    <property type="entry name" value="DNA primase core"/>
    <property type="match status" value="1"/>
</dbReference>
<keyword evidence="3 12" id="KW-0808">Transferase</keyword>
<proteinExistence type="inferred from homology"/>
<keyword evidence="5 12" id="KW-0235">DNA replication</keyword>
<evidence type="ECO:0000259" key="15">
    <source>
        <dbReference type="PROSITE" id="PS50880"/>
    </source>
</evidence>
<dbReference type="Proteomes" id="UP000229449">
    <property type="component" value="Unassembled WGS sequence"/>
</dbReference>
<feature type="zinc finger region" description="CHC2-type" evidence="12 14">
    <location>
        <begin position="38"/>
        <end position="62"/>
    </location>
</feature>
<reference evidence="17" key="1">
    <citation type="submission" date="2017-09" db="EMBL/GenBank/DDBJ databases">
        <title>Depth-based differentiation of microbial function through sediment-hosted aquifers and enrichment of novel symbionts in the deep terrestrial subsurface.</title>
        <authorList>
            <person name="Probst A.J."/>
            <person name="Ladd B."/>
            <person name="Jarett J.K."/>
            <person name="Geller-Mcgrath D.E."/>
            <person name="Sieber C.M.K."/>
            <person name="Emerson J.B."/>
            <person name="Anantharaman K."/>
            <person name="Thomas B.C."/>
            <person name="Malmstrom R."/>
            <person name="Stieglmeier M."/>
            <person name="Klingl A."/>
            <person name="Woyke T."/>
            <person name="Ryan C.M."/>
            <person name="Banfield J.F."/>
        </authorList>
    </citation>
    <scope>NUCLEOTIDE SEQUENCE [LARGE SCALE GENOMIC DNA]</scope>
</reference>
<comment type="function">
    <text evidence="12 13">RNA polymerase that catalyzes the synthesis of short RNA molecules used as primers for DNA polymerase during DNA replication.</text>
</comment>
<dbReference type="PROSITE" id="PS50880">
    <property type="entry name" value="TOPRIM"/>
    <property type="match status" value="1"/>
</dbReference>
<dbReference type="AlphaFoldDB" id="A0A2M7RA18"/>
<evidence type="ECO:0000256" key="6">
    <source>
        <dbReference type="ARBA" id="ARBA00022723"/>
    </source>
</evidence>
<dbReference type="InterPro" id="IPR006295">
    <property type="entry name" value="DNA_primase_DnaG"/>
</dbReference>
<evidence type="ECO:0000256" key="8">
    <source>
        <dbReference type="ARBA" id="ARBA00022833"/>
    </source>
</evidence>
<dbReference type="InterPro" id="IPR006171">
    <property type="entry name" value="TOPRIM_dom"/>
</dbReference>
<dbReference type="HAMAP" id="MF_00974">
    <property type="entry name" value="DNA_primase_DnaG"/>
    <property type="match status" value="1"/>
</dbReference>
<dbReference type="PIRSF" id="PIRSF002811">
    <property type="entry name" value="DnaG"/>
    <property type="match status" value="1"/>
</dbReference>
<sequence length="617" mass="71078">MNCSMSDINLIKNKIDVVDLIGEYIQLKPAGVNHKGLCPFHHEKSPSFMVNRERQSWHCFGCAKGGDIFSFVQEIEGMEFREALKYLADKAGVQLTNTFKNEAESSLKNRLKNINYDASHFFYNFLLKMESAKDARDYLQKRGLTQDTIDNWQIGFVLEQWDLLTQYLLKKGHSIDDLVASGLTIKRDNANIATKQGFYDRFRGRIMFPIWDVHDTVVGFTGRVLIETDKSGGKYVNTPQTALFDKSSVIFALNKAKKSIKEKDFVVVVEGQMDVIACHQVDMTNVVAFSGTAVTAELDLHKSDAEQQKKQIGLLKRYTNNMSMAFDVDEAGEKAARRTISLAMSAGMNVKIIQIPEGAGKDPDECIKKNKEVWFEVVKNASEVMNWYFSRAFINKDINNPKDKQHIASELLDKIQHIPFAVERDYWLKELGHSLGVDISVLRDDLVRIKSEEKIPVEKKNFDKNIETKTINLPESRLNELVKTFLVLFLRFYDFIKDTPDLFSIDLSLSTGKYNELYEMLKSRYNKGNKDISNFRDYFSHENQENIIDVLLMQGEKDFFGFKENEAKNEVKILSKRIYEEWLKEEKNRIQNELSLAESKGDTDKVDELMKRFQSLS</sequence>
<accession>A0A2M7RA18</accession>
<dbReference type="InterPro" id="IPR036977">
    <property type="entry name" value="DNA_primase_Znf_CHC2"/>
</dbReference>
<keyword evidence="9" id="KW-0460">Magnesium</keyword>
<dbReference type="GO" id="GO:0006269">
    <property type="term" value="P:DNA replication, synthesis of primer"/>
    <property type="evidence" value="ECO:0007669"/>
    <property type="project" value="UniProtKB-UniRule"/>
</dbReference>
<dbReference type="FunFam" id="3.90.580.10:FF:000001">
    <property type="entry name" value="DNA primase"/>
    <property type="match status" value="1"/>
</dbReference>
<gene>
    <name evidence="12" type="primary">dnaG</name>
    <name evidence="16" type="ORF">COY69_01895</name>
</gene>
<dbReference type="Pfam" id="PF13155">
    <property type="entry name" value="Toprim_2"/>
    <property type="match status" value="1"/>
</dbReference>
<keyword evidence="8 12" id="KW-0862">Zinc</keyword>
<evidence type="ECO:0000256" key="9">
    <source>
        <dbReference type="ARBA" id="ARBA00022842"/>
    </source>
</evidence>
<dbReference type="Pfam" id="PF10410">
    <property type="entry name" value="DnaB_bind"/>
    <property type="match status" value="1"/>
</dbReference>
<dbReference type="GO" id="GO:1990077">
    <property type="term" value="C:primosome complex"/>
    <property type="evidence" value="ECO:0007669"/>
    <property type="project" value="UniProtKB-KW"/>
</dbReference>
<evidence type="ECO:0000256" key="4">
    <source>
        <dbReference type="ARBA" id="ARBA00022695"/>
    </source>
</evidence>
<dbReference type="GO" id="GO:0000428">
    <property type="term" value="C:DNA-directed RNA polymerase complex"/>
    <property type="evidence" value="ECO:0007669"/>
    <property type="project" value="UniProtKB-KW"/>
</dbReference>
<evidence type="ECO:0000256" key="10">
    <source>
        <dbReference type="ARBA" id="ARBA00023125"/>
    </source>
</evidence>
<dbReference type="GO" id="GO:0003899">
    <property type="term" value="F:DNA-directed RNA polymerase activity"/>
    <property type="evidence" value="ECO:0007669"/>
    <property type="project" value="UniProtKB-UniRule"/>
</dbReference>
<dbReference type="Gene3D" id="3.40.1360.10">
    <property type="match status" value="1"/>
</dbReference>
<comment type="cofactor">
    <cofactor evidence="12 13 14">
        <name>Zn(2+)</name>
        <dbReference type="ChEBI" id="CHEBI:29105"/>
    </cofactor>
    <text evidence="12 13 14">Binds 1 zinc ion per monomer.</text>
</comment>
<evidence type="ECO:0000256" key="13">
    <source>
        <dbReference type="PIRNR" id="PIRNR002811"/>
    </source>
</evidence>
<evidence type="ECO:0000313" key="16">
    <source>
        <dbReference type="EMBL" id="PIY93387.1"/>
    </source>
</evidence>
<dbReference type="PANTHER" id="PTHR30313">
    <property type="entry name" value="DNA PRIMASE"/>
    <property type="match status" value="1"/>
</dbReference>
<comment type="similarity">
    <text evidence="12 13">Belongs to the DnaG primase family.</text>
</comment>
<dbReference type="SUPFAM" id="SSF57783">
    <property type="entry name" value="Zinc beta-ribbon"/>
    <property type="match status" value="1"/>
</dbReference>
<dbReference type="EC" id="2.7.7.101" evidence="12"/>
<evidence type="ECO:0000256" key="12">
    <source>
        <dbReference type="HAMAP-Rule" id="MF_00974"/>
    </source>
</evidence>
<feature type="domain" description="Toprim" evidence="15">
    <location>
        <begin position="264"/>
        <end position="360"/>
    </location>
</feature>
<dbReference type="SMART" id="SM00400">
    <property type="entry name" value="ZnF_CHCC"/>
    <property type="match status" value="1"/>
</dbReference>
<dbReference type="Pfam" id="PF08275">
    <property type="entry name" value="DNAG_N"/>
    <property type="match status" value="1"/>
</dbReference>
<evidence type="ECO:0000256" key="14">
    <source>
        <dbReference type="PIRSR" id="PIRSR002811-1"/>
    </source>
</evidence>
<dbReference type="InterPro" id="IPR034151">
    <property type="entry name" value="TOPRIM_DnaG_bac"/>
</dbReference>
<dbReference type="InterPro" id="IPR019475">
    <property type="entry name" value="DNA_primase_DnaB-bd"/>
</dbReference>
<evidence type="ECO:0000256" key="3">
    <source>
        <dbReference type="ARBA" id="ARBA00022679"/>
    </source>
</evidence>